<protein>
    <submittedName>
        <fullName evidence="3">Uncharacterized protein</fullName>
    </submittedName>
</protein>
<keyword evidence="2" id="KW-1133">Transmembrane helix</keyword>
<keyword evidence="4" id="KW-1185">Reference proteome</keyword>
<dbReference type="Proteomes" id="UP000762676">
    <property type="component" value="Unassembled WGS sequence"/>
</dbReference>
<name>A0AAV4IJV9_9GAST</name>
<evidence type="ECO:0000313" key="4">
    <source>
        <dbReference type="Proteomes" id="UP000762676"/>
    </source>
</evidence>
<organism evidence="3 4">
    <name type="scientific">Elysia marginata</name>
    <dbReference type="NCBI Taxonomy" id="1093978"/>
    <lineage>
        <taxon>Eukaryota</taxon>
        <taxon>Metazoa</taxon>
        <taxon>Spiralia</taxon>
        <taxon>Lophotrochozoa</taxon>
        <taxon>Mollusca</taxon>
        <taxon>Gastropoda</taxon>
        <taxon>Heterobranchia</taxon>
        <taxon>Euthyneura</taxon>
        <taxon>Panpulmonata</taxon>
        <taxon>Sacoglossa</taxon>
        <taxon>Placobranchoidea</taxon>
        <taxon>Plakobranchidae</taxon>
        <taxon>Elysia</taxon>
    </lineage>
</organism>
<keyword evidence="2" id="KW-0812">Transmembrane</keyword>
<dbReference type="AlphaFoldDB" id="A0AAV4IJV9"/>
<evidence type="ECO:0000256" key="2">
    <source>
        <dbReference type="SAM" id="Phobius"/>
    </source>
</evidence>
<evidence type="ECO:0000313" key="3">
    <source>
        <dbReference type="EMBL" id="GFS09012.1"/>
    </source>
</evidence>
<dbReference type="PANTHER" id="PTHR10974:SF6">
    <property type="entry name" value="PROTEIN CBG19234"/>
    <property type="match status" value="1"/>
</dbReference>
<feature type="compositionally biased region" description="Low complexity" evidence="1">
    <location>
        <begin position="235"/>
        <end position="245"/>
    </location>
</feature>
<feature type="transmembrane region" description="Helical" evidence="2">
    <location>
        <begin position="62"/>
        <end position="81"/>
    </location>
</feature>
<feature type="transmembrane region" description="Helical" evidence="2">
    <location>
        <begin position="148"/>
        <end position="166"/>
    </location>
</feature>
<dbReference type="PANTHER" id="PTHR10974">
    <property type="entry name" value="FI08016P-RELATED"/>
    <property type="match status" value="1"/>
</dbReference>
<evidence type="ECO:0000256" key="1">
    <source>
        <dbReference type="SAM" id="MobiDB-lite"/>
    </source>
</evidence>
<dbReference type="GO" id="GO:0005615">
    <property type="term" value="C:extracellular space"/>
    <property type="evidence" value="ECO:0007669"/>
    <property type="project" value="TreeGrafter"/>
</dbReference>
<dbReference type="Pfam" id="PF02995">
    <property type="entry name" value="DUF229"/>
    <property type="match status" value="1"/>
</dbReference>
<gene>
    <name evidence="3" type="ORF">ElyMa_003027300</name>
</gene>
<accession>A0AAV4IJV9</accession>
<proteinExistence type="predicted"/>
<dbReference type="EMBL" id="BMAT01006257">
    <property type="protein sequence ID" value="GFS09012.1"/>
    <property type="molecule type" value="Genomic_DNA"/>
</dbReference>
<sequence length="581" mass="66043">MSSAPGVCPHKVHREDQPWTTNNTCNKISITIIIIRSSRNTKIVCVVLFNNYNSNNNSCNRIVIIIINISIHIIINSIIMWNHYPHDCYSYHAKCFPPSSLLLLPKMQPTVEATTKSEKCPRFTMAATSTPRPNGSNCRANVFGQGRLRLALLIMIVWISGLYMGSNTRLFFHDTTFTLISNMTTRLASYVPNTRPLGMPEPMSVPMKQSEGSQKKSKTVKSNPKPAAKPKPSPVKKSVVAKPNPTQKLPEARPSNSSKHCTFPEVDPFDPAIEKTLNRLKPLDCSPGVPNLVRVENEVIIVDHAKVEKTVKKGRTFLHCLYHVLKMKANSDKVAEVALTRGAFNVSMKIDPNDEEIRVDCLDNNKTVISKSWFAYVRVDPERLKTLDEIYKTNVETNSPAETLSILMIGVDGFAKQHFARTMPKSRDYLIKELGALEMHKHGKLGYSTYPNVMGLLTGRTSGEFSADKKYKFNQKGWMDQINDGFIWSDAKKRGYRTGLIMDQVSITAFHFLKLGFKKKPVDHYLRRIVVDSAKDPLMRKTKKHCYGDEPEVTKMYDYWHQLLHHYNSTRSNKTPFFAYR</sequence>
<reference evidence="3 4" key="1">
    <citation type="journal article" date="2021" name="Elife">
        <title>Chloroplast acquisition without the gene transfer in kleptoplastic sea slugs, Plakobranchus ocellatus.</title>
        <authorList>
            <person name="Maeda T."/>
            <person name="Takahashi S."/>
            <person name="Yoshida T."/>
            <person name="Shimamura S."/>
            <person name="Takaki Y."/>
            <person name="Nagai Y."/>
            <person name="Toyoda A."/>
            <person name="Suzuki Y."/>
            <person name="Arimoto A."/>
            <person name="Ishii H."/>
            <person name="Satoh N."/>
            <person name="Nishiyama T."/>
            <person name="Hasebe M."/>
            <person name="Maruyama T."/>
            <person name="Minagawa J."/>
            <person name="Obokata J."/>
            <person name="Shigenobu S."/>
        </authorList>
    </citation>
    <scope>NUCLEOTIDE SEQUENCE [LARGE SCALE GENOMIC DNA]</scope>
</reference>
<keyword evidence="2" id="KW-0472">Membrane</keyword>
<comment type="caution">
    <text evidence="3">The sequence shown here is derived from an EMBL/GenBank/DDBJ whole genome shotgun (WGS) entry which is preliminary data.</text>
</comment>
<feature type="region of interest" description="Disordered" evidence="1">
    <location>
        <begin position="193"/>
        <end position="262"/>
    </location>
</feature>
<dbReference type="InterPro" id="IPR004245">
    <property type="entry name" value="DUF229"/>
</dbReference>